<dbReference type="InterPro" id="IPR003661">
    <property type="entry name" value="HisK_dim/P_dom"/>
</dbReference>
<feature type="domain" description="Histidine kinase" evidence="13">
    <location>
        <begin position="435"/>
        <end position="653"/>
    </location>
</feature>
<dbReference type="SMART" id="SM00387">
    <property type="entry name" value="HATPase_c"/>
    <property type="match status" value="1"/>
</dbReference>
<dbReference type="InterPro" id="IPR018060">
    <property type="entry name" value="HTH_AraC"/>
</dbReference>
<dbReference type="SUPFAM" id="SSF55874">
    <property type="entry name" value="ATPase domain of HSP90 chaperone/DNA topoisomerase II/histidine kinase"/>
    <property type="match status" value="1"/>
</dbReference>
<dbReference type="GO" id="GO:0043565">
    <property type="term" value="F:sequence-specific DNA binding"/>
    <property type="evidence" value="ECO:0007669"/>
    <property type="project" value="InterPro"/>
</dbReference>
<evidence type="ECO:0000256" key="5">
    <source>
        <dbReference type="ARBA" id="ARBA00022777"/>
    </source>
</evidence>
<evidence type="ECO:0000256" key="1">
    <source>
        <dbReference type="ARBA" id="ARBA00000085"/>
    </source>
</evidence>
<keyword evidence="5 15" id="KW-0418">Kinase</keyword>
<keyword evidence="9" id="KW-0804">Transcription</keyword>
<dbReference type="GO" id="GO:0000155">
    <property type="term" value="F:phosphorelay sensor kinase activity"/>
    <property type="evidence" value="ECO:0007669"/>
    <property type="project" value="InterPro"/>
</dbReference>
<reference evidence="15 16" key="1">
    <citation type="submission" date="2015-01" db="EMBL/GenBank/DDBJ databases">
        <authorList>
            <person name="MANFREDI Pablo"/>
        </authorList>
    </citation>
    <scope>NUCLEOTIDE SEQUENCE [LARGE SCALE GENOMIC DNA]</scope>
    <source>
        <strain evidence="15 16">CcD38</strain>
    </source>
</reference>
<dbReference type="SMART" id="SM00448">
    <property type="entry name" value="REC"/>
    <property type="match status" value="1"/>
</dbReference>
<dbReference type="CDD" id="cd00082">
    <property type="entry name" value="HisKA"/>
    <property type="match status" value="1"/>
</dbReference>
<dbReference type="InterPro" id="IPR009057">
    <property type="entry name" value="Homeodomain-like_sf"/>
</dbReference>
<dbReference type="Pfam" id="PF00072">
    <property type="entry name" value="Response_reg"/>
    <property type="match status" value="1"/>
</dbReference>
<feature type="modified residue" description="4-aspartylphosphate" evidence="10">
    <location>
        <position position="747"/>
    </location>
</feature>
<dbReference type="SMART" id="SM00388">
    <property type="entry name" value="HisKA"/>
    <property type="match status" value="1"/>
</dbReference>
<dbReference type="Pfam" id="PF02518">
    <property type="entry name" value="HATPase_c"/>
    <property type="match status" value="1"/>
</dbReference>
<dbReference type="FunFam" id="1.10.287.130:FF:000001">
    <property type="entry name" value="Two-component sensor histidine kinase"/>
    <property type="match status" value="1"/>
</dbReference>
<dbReference type="InterPro" id="IPR004358">
    <property type="entry name" value="Sig_transdc_His_kin-like_C"/>
</dbReference>
<dbReference type="AlphaFoldDB" id="A0A0B7I4W6"/>
<evidence type="ECO:0000256" key="8">
    <source>
        <dbReference type="ARBA" id="ARBA00023125"/>
    </source>
</evidence>
<evidence type="ECO:0000256" key="4">
    <source>
        <dbReference type="ARBA" id="ARBA00022679"/>
    </source>
</evidence>
<dbReference type="GO" id="GO:0003700">
    <property type="term" value="F:DNA-binding transcription factor activity"/>
    <property type="evidence" value="ECO:0007669"/>
    <property type="project" value="InterPro"/>
</dbReference>
<keyword evidence="7" id="KW-0805">Transcription regulation</keyword>
<dbReference type="Pfam" id="PF12833">
    <property type="entry name" value="HTH_18"/>
    <property type="match status" value="1"/>
</dbReference>
<dbReference type="Gene3D" id="1.10.287.130">
    <property type="match status" value="1"/>
</dbReference>
<evidence type="ECO:0000313" key="15">
    <source>
        <dbReference type="EMBL" id="CEN46091.1"/>
    </source>
</evidence>
<dbReference type="InterPro" id="IPR036097">
    <property type="entry name" value="HisK_dim/P_sf"/>
</dbReference>
<dbReference type="CDD" id="cd17574">
    <property type="entry name" value="REC_OmpR"/>
    <property type="match status" value="1"/>
</dbReference>
<keyword evidence="11" id="KW-0472">Membrane</keyword>
<evidence type="ECO:0000259" key="14">
    <source>
        <dbReference type="PROSITE" id="PS50110"/>
    </source>
</evidence>
<evidence type="ECO:0000259" key="12">
    <source>
        <dbReference type="PROSITE" id="PS01124"/>
    </source>
</evidence>
<dbReference type="PROSITE" id="PS50109">
    <property type="entry name" value="HIS_KIN"/>
    <property type="match status" value="1"/>
</dbReference>
<dbReference type="InterPro" id="IPR018062">
    <property type="entry name" value="HTH_AraC-typ_CS"/>
</dbReference>
<dbReference type="InterPro" id="IPR036890">
    <property type="entry name" value="HATPase_C_sf"/>
</dbReference>
<evidence type="ECO:0000256" key="7">
    <source>
        <dbReference type="ARBA" id="ARBA00023015"/>
    </source>
</evidence>
<accession>A0A0B7I4W6</accession>
<keyword evidence="3 10" id="KW-0597">Phosphoprotein</keyword>
<dbReference type="Gene3D" id="3.40.50.2300">
    <property type="match status" value="1"/>
</dbReference>
<evidence type="ECO:0000259" key="13">
    <source>
        <dbReference type="PROSITE" id="PS50109"/>
    </source>
</evidence>
<protein>
    <recommendedName>
        <fullName evidence="2">histidine kinase</fullName>
        <ecNumber evidence="2">2.7.13.3</ecNumber>
    </recommendedName>
</protein>
<keyword evidence="11" id="KW-1133">Transmembrane helix</keyword>
<feature type="domain" description="Response regulatory" evidence="14">
    <location>
        <begin position="699"/>
        <end position="814"/>
    </location>
</feature>
<comment type="catalytic activity">
    <reaction evidence="1">
        <text>ATP + protein L-histidine = ADP + protein N-phospho-L-histidine.</text>
        <dbReference type="EC" id="2.7.13.3"/>
    </reaction>
</comment>
<dbReference type="Gene3D" id="1.25.40.10">
    <property type="entry name" value="Tetratricopeptide repeat domain"/>
    <property type="match status" value="1"/>
</dbReference>
<evidence type="ECO:0000256" key="10">
    <source>
        <dbReference type="PROSITE-ProRule" id="PRU00169"/>
    </source>
</evidence>
<sequence>MKYIENKFFGFFVVFSFLIIYGCSSEKAQVVDNEAKSMYLKEAQKLSRKEDSLKIMVQKYTDEKNNVALMMFYRQLGKTQRENTRFSDAITSHQTGLEIALKLNDTLEIVQALNDLSTDFRRISAMTEAANYSYDALHYIEAFSDVKSSGRKLRVMTLNGIGNISERLGYSDDAERYFREALKEETALDSKVGQAINYANLGSIFRNRQEYDSAKTYYNLSLQKNIEANSKLGIGLCHNHLGNLYAVEKKYDLAEKEYRIAYDLMEKYSDKWHWLNACIALAKINLTTGKTEQYHEYISLAEKTAQEINSTGHLAEIYLLKHDYSIKQGKYEAALEQYKFSKSMTDSILGVKNTNHFMDLRVNYEREQNSRQLKMIEAENQIKEERRERVLYLMWLAAVVGAIIIGLLYYAYRQRTRSNQILKQIEQTRSDFFTNLTHEFRTPLTVIQGLNRQLQQRKDLSEKEKTRFMLAIDRQSENLLKLVNQLLDISKLKSGTDNPKWERGDIISYLRMTAETFGLFAQERNVNLVFYTDIAAQEMDFVSFYMDKIISNLLSNAIKHTENGDKIEFIVLKGKNPNEIMIRVADNGDGIPKDELDRIFELFYQSPNVKNNSGTGIGLAFTKMLVEKMKGKIEVESELGKGSTFTVTLPLKNKKMQNLPMLVLPKADHIVTNTSQNQDNHDDDHGSDKITPMGTDVPIVLVVEDSKDVSLFVKSLLQSNYNVITAKNGAEGLLMAEKYIPDIVITDVMMPVKNGYEFCTDMKDNVLLNHIPIIMLTAKTSEEDQLEGLRHGVDAYMRKPFRSEELLIRIEKILENRKILKDKYLSVIESSGNNISEQKADNDEKMKFLCKVMDIINAEITNPNFNATFIADRMAMSTSQLSRKLNQIVGVSTVSYILQVKLIKAKKMLQDSSISLGEVSDACGFYDLSYFSRTFKKEFGITPSAYQKNASMKGFLNT</sequence>
<evidence type="ECO:0000256" key="9">
    <source>
        <dbReference type="ARBA" id="ARBA00023163"/>
    </source>
</evidence>
<dbReference type="CDD" id="cd00075">
    <property type="entry name" value="HATPase"/>
    <property type="match status" value="1"/>
</dbReference>
<gene>
    <name evidence="15" type="ORF">CCAND38_310029</name>
</gene>
<evidence type="ECO:0000256" key="2">
    <source>
        <dbReference type="ARBA" id="ARBA00012438"/>
    </source>
</evidence>
<keyword evidence="8" id="KW-0238">DNA-binding</keyword>
<dbReference type="PANTHER" id="PTHR43547">
    <property type="entry name" value="TWO-COMPONENT HISTIDINE KINASE"/>
    <property type="match status" value="1"/>
</dbReference>
<dbReference type="EMBL" id="CDOI01000142">
    <property type="protein sequence ID" value="CEN46091.1"/>
    <property type="molecule type" value="Genomic_DNA"/>
</dbReference>
<feature type="transmembrane region" description="Helical" evidence="11">
    <location>
        <begin position="390"/>
        <end position="412"/>
    </location>
</feature>
<dbReference type="EC" id="2.7.13.3" evidence="2"/>
<dbReference type="Gene3D" id="3.30.565.10">
    <property type="entry name" value="Histidine kinase-like ATPase, C-terminal domain"/>
    <property type="match status" value="1"/>
</dbReference>
<dbReference type="RefSeq" id="WP_042344220.1">
    <property type="nucleotide sequence ID" value="NZ_CDOH01000131.1"/>
</dbReference>
<evidence type="ECO:0000313" key="16">
    <source>
        <dbReference type="Proteomes" id="UP000045051"/>
    </source>
</evidence>
<dbReference type="SUPFAM" id="SSF52172">
    <property type="entry name" value="CheY-like"/>
    <property type="match status" value="1"/>
</dbReference>
<evidence type="ECO:0000256" key="6">
    <source>
        <dbReference type="ARBA" id="ARBA00023012"/>
    </source>
</evidence>
<dbReference type="SUPFAM" id="SSF48452">
    <property type="entry name" value="TPR-like"/>
    <property type="match status" value="2"/>
</dbReference>
<dbReference type="SMART" id="SM00028">
    <property type="entry name" value="TPR"/>
    <property type="match status" value="4"/>
</dbReference>
<dbReference type="PROSITE" id="PS01124">
    <property type="entry name" value="HTH_ARAC_FAMILY_2"/>
    <property type="match status" value="1"/>
</dbReference>
<name>A0A0B7I4W6_9FLAO</name>
<dbReference type="SMART" id="SM00342">
    <property type="entry name" value="HTH_ARAC"/>
    <property type="match status" value="1"/>
</dbReference>
<organism evidence="15 16">
    <name type="scientific">Capnocytophaga canis</name>
    <dbReference type="NCBI Taxonomy" id="1848903"/>
    <lineage>
        <taxon>Bacteria</taxon>
        <taxon>Pseudomonadati</taxon>
        <taxon>Bacteroidota</taxon>
        <taxon>Flavobacteriia</taxon>
        <taxon>Flavobacteriales</taxon>
        <taxon>Flavobacteriaceae</taxon>
        <taxon>Capnocytophaga</taxon>
    </lineage>
</organism>
<dbReference type="Gene3D" id="1.10.10.60">
    <property type="entry name" value="Homeodomain-like"/>
    <property type="match status" value="1"/>
</dbReference>
<dbReference type="PANTHER" id="PTHR43547:SF2">
    <property type="entry name" value="HYBRID SIGNAL TRANSDUCTION HISTIDINE KINASE C"/>
    <property type="match status" value="1"/>
</dbReference>
<dbReference type="InterPro" id="IPR019734">
    <property type="entry name" value="TPR_rpt"/>
</dbReference>
<dbReference type="Pfam" id="PF00512">
    <property type="entry name" value="HisKA"/>
    <property type="match status" value="1"/>
</dbReference>
<dbReference type="SUPFAM" id="SSF46689">
    <property type="entry name" value="Homeodomain-like"/>
    <property type="match status" value="1"/>
</dbReference>
<keyword evidence="4 15" id="KW-0808">Transferase</keyword>
<dbReference type="Proteomes" id="UP000045051">
    <property type="component" value="Unassembled WGS sequence"/>
</dbReference>
<dbReference type="PROSITE" id="PS50110">
    <property type="entry name" value="RESPONSE_REGULATORY"/>
    <property type="match status" value="1"/>
</dbReference>
<keyword evidence="6" id="KW-0902">Two-component regulatory system</keyword>
<evidence type="ECO:0000256" key="11">
    <source>
        <dbReference type="SAM" id="Phobius"/>
    </source>
</evidence>
<dbReference type="InterPro" id="IPR011990">
    <property type="entry name" value="TPR-like_helical_dom_sf"/>
</dbReference>
<feature type="domain" description="HTH araC/xylS-type" evidence="12">
    <location>
        <begin position="850"/>
        <end position="949"/>
    </location>
</feature>
<evidence type="ECO:0000256" key="3">
    <source>
        <dbReference type="ARBA" id="ARBA00022553"/>
    </source>
</evidence>
<dbReference type="InterPro" id="IPR001789">
    <property type="entry name" value="Sig_transdc_resp-reg_receiver"/>
</dbReference>
<keyword evidence="11" id="KW-0812">Transmembrane</keyword>
<dbReference type="InterPro" id="IPR003594">
    <property type="entry name" value="HATPase_dom"/>
</dbReference>
<keyword evidence="16" id="KW-1185">Reference proteome</keyword>
<dbReference type="InterPro" id="IPR011006">
    <property type="entry name" value="CheY-like_superfamily"/>
</dbReference>
<dbReference type="InterPro" id="IPR005467">
    <property type="entry name" value="His_kinase_dom"/>
</dbReference>
<proteinExistence type="predicted"/>
<dbReference type="SUPFAM" id="SSF47384">
    <property type="entry name" value="Homodimeric domain of signal transducing histidine kinase"/>
    <property type="match status" value="1"/>
</dbReference>
<dbReference type="PROSITE" id="PS00041">
    <property type="entry name" value="HTH_ARAC_FAMILY_1"/>
    <property type="match status" value="1"/>
</dbReference>
<dbReference type="PROSITE" id="PS51257">
    <property type="entry name" value="PROKAR_LIPOPROTEIN"/>
    <property type="match status" value="1"/>
</dbReference>
<dbReference type="PRINTS" id="PR00344">
    <property type="entry name" value="BCTRLSENSOR"/>
</dbReference>